<dbReference type="AlphaFoldDB" id="X1ERK4"/>
<organism evidence="1">
    <name type="scientific">marine sediment metagenome</name>
    <dbReference type="NCBI Taxonomy" id="412755"/>
    <lineage>
        <taxon>unclassified sequences</taxon>
        <taxon>metagenomes</taxon>
        <taxon>ecological metagenomes</taxon>
    </lineage>
</organism>
<name>X1ERK4_9ZZZZ</name>
<feature type="non-terminal residue" evidence="1">
    <location>
        <position position="1"/>
    </location>
</feature>
<gene>
    <name evidence="1" type="ORF">S03H2_01240</name>
</gene>
<comment type="caution">
    <text evidence="1">The sequence shown here is derived from an EMBL/GenBank/DDBJ whole genome shotgun (WGS) entry which is preliminary data.</text>
</comment>
<evidence type="ECO:0000313" key="1">
    <source>
        <dbReference type="EMBL" id="GAH19774.1"/>
    </source>
</evidence>
<proteinExistence type="predicted"/>
<protein>
    <submittedName>
        <fullName evidence="1">Uncharacterized protein</fullName>
    </submittedName>
</protein>
<sequence>IQFLEVSQKIKADYRHIDRFLQFQPWKGDMEESQYDKICAKESIGWDRNWWKSHMELFKKAESSTHE</sequence>
<accession>X1ERK4</accession>
<dbReference type="EMBL" id="BARU01000349">
    <property type="protein sequence ID" value="GAH19774.1"/>
    <property type="molecule type" value="Genomic_DNA"/>
</dbReference>
<reference evidence="1" key="1">
    <citation type="journal article" date="2014" name="Front. Microbiol.">
        <title>High frequency of phylogenetically diverse reductive dehalogenase-homologous genes in deep subseafloor sedimentary metagenomes.</title>
        <authorList>
            <person name="Kawai M."/>
            <person name="Futagami T."/>
            <person name="Toyoda A."/>
            <person name="Takaki Y."/>
            <person name="Nishi S."/>
            <person name="Hori S."/>
            <person name="Arai W."/>
            <person name="Tsubouchi T."/>
            <person name="Morono Y."/>
            <person name="Uchiyama I."/>
            <person name="Ito T."/>
            <person name="Fujiyama A."/>
            <person name="Inagaki F."/>
            <person name="Takami H."/>
        </authorList>
    </citation>
    <scope>NUCLEOTIDE SEQUENCE</scope>
    <source>
        <strain evidence="1">Expedition CK06-06</strain>
    </source>
</reference>